<evidence type="ECO:0000256" key="1">
    <source>
        <dbReference type="SAM" id="MobiDB-lite"/>
    </source>
</evidence>
<evidence type="ECO:0000313" key="2">
    <source>
        <dbReference type="EMBL" id="KXZ46802.1"/>
    </source>
</evidence>
<dbReference type="EMBL" id="LSYV01000041">
    <property type="protein sequence ID" value="KXZ46802.1"/>
    <property type="molecule type" value="Genomic_DNA"/>
</dbReference>
<gene>
    <name evidence="2" type="ORF">GPECTOR_40g536</name>
</gene>
<comment type="caution">
    <text evidence="2">The sequence shown here is derived from an EMBL/GenBank/DDBJ whole genome shotgun (WGS) entry which is preliminary data.</text>
</comment>
<feature type="region of interest" description="Disordered" evidence="1">
    <location>
        <begin position="1"/>
        <end position="20"/>
    </location>
</feature>
<organism evidence="2 3">
    <name type="scientific">Gonium pectorale</name>
    <name type="common">Green alga</name>
    <dbReference type="NCBI Taxonomy" id="33097"/>
    <lineage>
        <taxon>Eukaryota</taxon>
        <taxon>Viridiplantae</taxon>
        <taxon>Chlorophyta</taxon>
        <taxon>core chlorophytes</taxon>
        <taxon>Chlorophyceae</taxon>
        <taxon>CS clade</taxon>
        <taxon>Chlamydomonadales</taxon>
        <taxon>Volvocaceae</taxon>
        <taxon>Gonium</taxon>
    </lineage>
</organism>
<sequence>MSAAAVAVEEEGEVEAASTRSASAPLAAVPLLVLPSAAAVREVRQLYCGAIGLRAAALLDEQLQLPYAHGERLGLRRGEGAAEEVPNESEAAHEFETESVRQEALAIATAGGSEEIHGSAAPGQRQAAALAAAAAALADSGLAAFALDFGELLQLRGPLEAPAALGAAAANADTTFGAVAAAADTGDMAAAAAAAAAAASAPWVPGVLSFLSQQGLAACLDVAQRALVEEADSQAEATELLGRETGTRALAEASAPAAEMLPLSAELPLLGPLPALPAPFPTDSGAVAGCGGGGGSGGGGWRAASHPPSRAASMSLCRWRRLASLGAGPCGWRGSPNGGGRLRA</sequence>
<accession>A0A150GAD5</accession>
<proteinExistence type="predicted"/>
<protein>
    <submittedName>
        <fullName evidence="2">Uncharacterized protein</fullName>
    </submittedName>
</protein>
<dbReference type="Proteomes" id="UP000075714">
    <property type="component" value="Unassembled WGS sequence"/>
</dbReference>
<keyword evidence="3" id="KW-1185">Reference proteome</keyword>
<reference evidence="3" key="1">
    <citation type="journal article" date="2016" name="Nat. Commun.">
        <title>The Gonium pectorale genome demonstrates co-option of cell cycle regulation during the evolution of multicellularity.</title>
        <authorList>
            <person name="Hanschen E.R."/>
            <person name="Marriage T.N."/>
            <person name="Ferris P.J."/>
            <person name="Hamaji T."/>
            <person name="Toyoda A."/>
            <person name="Fujiyama A."/>
            <person name="Neme R."/>
            <person name="Noguchi H."/>
            <person name="Minakuchi Y."/>
            <person name="Suzuki M."/>
            <person name="Kawai-Toyooka H."/>
            <person name="Smith D.R."/>
            <person name="Sparks H."/>
            <person name="Anderson J."/>
            <person name="Bakaric R."/>
            <person name="Luria V."/>
            <person name="Karger A."/>
            <person name="Kirschner M.W."/>
            <person name="Durand P.M."/>
            <person name="Michod R.E."/>
            <person name="Nozaki H."/>
            <person name="Olson B.J."/>
        </authorList>
    </citation>
    <scope>NUCLEOTIDE SEQUENCE [LARGE SCALE GENOMIC DNA]</scope>
    <source>
        <strain evidence="3">NIES-2863</strain>
    </source>
</reference>
<evidence type="ECO:0000313" key="3">
    <source>
        <dbReference type="Proteomes" id="UP000075714"/>
    </source>
</evidence>
<name>A0A150GAD5_GONPE</name>
<dbReference type="AlphaFoldDB" id="A0A150GAD5"/>